<dbReference type="GO" id="GO:0005737">
    <property type="term" value="C:cytoplasm"/>
    <property type="evidence" value="ECO:0007669"/>
    <property type="project" value="TreeGrafter"/>
</dbReference>
<keyword evidence="8" id="KW-0539">Nucleus</keyword>
<dbReference type="Pfam" id="PF03999">
    <property type="entry name" value="MAP65_ASE1"/>
    <property type="match status" value="1"/>
</dbReference>
<evidence type="ECO:0000256" key="7">
    <source>
        <dbReference type="ARBA" id="ARBA00023212"/>
    </source>
</evidence>
<sequence>MAAVDAQYHLQGETTCGSLLQQLQKIWDEVGETDEERDKMLLQLEQECLDVYKRKVDQAAVSRAHLLQSLADAKVELSTLLSALGEKTFVGIPDKSTGTIKEQLAAIAPALEKLMKLKEERIKEFSDVQSQIEKICGEIAGTIDRLDRPAVDQSDLTLKKLDEFNAHLQELQKEKSERLHKVLEFVSTIHDLCAVLGMDFYSTVTEVHPSLNDSTGVQSKSISNETLSRLAKTVLALKEDKKQRLQKLQELATQLTDLWNLMDTPEEERSLFDHVTCNISASVDEVSIPGALALDLIEQAEVEVERLDQLKASRMKEIAFKRQAELEEIYARAHIEIDSEAAREKILALIDSGNVEPADLLADMENQIAKAKDEALSRKEILDKVEKWMSACEEESWLEDYMRDDNRYNASRGAHLNLKRAEKARVLVNKIPALVDSLVTKTRAWEQERGISFAYDGVPLLAMLDEYAMLRHDREEEKRRLRDQKKFHDQMSKEQEAMFGSTPSPARQVGVKKVVGPRANGGPNGSAGRRLSLPAHQNGSRSVNKDGRRESARPIAPVNYVAISKEDTASHMSGSEAAPSTP</sequence>
<evidence type="ECO:0000256" key="6">
    <source>
        <dbReference type="ARBA" id="ARBA00022701"/>
    </source>
</evidence>
<name>A0AAV1BYY8_OLDCO</name>
<reference evidence="11" key="1">
    <citation type="submission" date="2023-03" db="EMBL/GenBank/DDBJ databases">
        <authorList>
            <person name="Julca I."/>
        </authorList>
    </citation>
    <scope>NUCLEOTIDE SEQUENCE</scope>
</reference>
<feature type="compositionally biased region" description="Polar residues" evidence="10">
    <location>
        <begin position="570"/>
        <end position="582"/>
    </location>
</feature>
<evidence type="ECO:0000313" key="12">
    <source>
        <dbReference type="Proteomes" id="UP001161247"/>
    </source>
</evidence>
<proteinExistence type="inferred from homology"/>
<feature type="compositionally biased region" description="Basic and acidic residues" evidence="10">
    <location>
        <begin position="476"/>
        <end position="496"/>
    </location>
</feature>
<dbReference type="FunFam" id="1.20.58.1520:FF:000002">
    <property type="entry name" value="65-kDa microtubule-associated protein 6"/>
    <property type="match status" value="1"/>
</dbReference>
<dbReference type="GO" id="GO:0008017">
    <property type="term" value="F:microtubule binding"/>
    <property type="evidence" value="ECO:0007669"/>
    <property type="project" value="InterPro"/>
</dbReference>
<dbReference type="GO" id="GO:0000226">
    <property type="term" value="P:microtubule cytoskeleton organization"/>
    <property type="evidence" value="ECO:0007669"/>
    <property type="project" value="InterPro"/>
</dbReference>
<protein>
    <submittedName>
        <fullName evidence="11">OLC1v1022631C3</fullName>
    </submittedName>
</protein>
<keyword evidence="6" id="KW-0493">Microtubule</keyword>
<dbReference type="GO" id="GO:0005874">
    <property type="term" value="C:microtubule"/>
    <property type="evidence" value="ECO:0007669"/>
    <property type="project" value="UniProtKB-KW"/>
</dbReference>
<dbReference type="InterPro" id="IPR007145">
    <property type="entry name" value="MAP65_Ase1_PRC1"/>
</dbReference>
<dbReference type="Gene3D" id="1.20.58.1520">
    <property type="match status" value="1"/>
</dbReference>
<feature type="region of interest" description="Disordered" evidence="10">
    <location>
        <begin position="476"/>
        <end position="582"/>
    </location>
</feature>
<comment type="subcellular location">
    <subcellularLocation>
        <location evidence="2">Cytoplasm</location>
        <location evidence="2">Cytoskeleton</location>
    </subcellularLocation>
    <subcellularLocation>
        <location evidence="1">Nucleus</location>
    </subcellularLocation>
</comment>
<feature type="compositionally biased region" description="Basic and acidic residues" evidence="10">
    <location>
        <begin position="543"/>
        <end position="552"/>
    </location>
</feature>
<dbReference type="Proteomes" id="UP001161247">
    <property type="component" value="Chromosome 1"/>
</dbReference>
<keyword evidence="7" id="KW-0206">Cytoskeleton</keyword>
<evidence type="ECO:0000256" key="4">
    <source>
        <dbReference type="ARBA" id="ARBA00022490"/>
    </source>
</evidence>
<evidence type="ECO:0000313" key="11">
    <source>
        <dbReference type="EMBL" id="CAI9088326.1"/>
    </source>
</evidence>
<dbReference type="EMBL" id="OX459118">
    <property type="protein sequence ID" value="CAI9088326.1"/>
    <property type="molecule type" value="Genomic_DNA"/>
</dbReference>
<dbReference type="AlphaFoldDB" id="A0AAV1BYY8"/>
<feature type="coiled-coil region" evidence="9">
    <location>
        <begin position="231"/>
        <end position="258"/>
    </location>
</feature>
<dbReference type="PANTHER" id="PTHR19321:SF41">
    <property type="entry name" value="FASCETTO-RELATED"/>
    <property type="match status" value="1"/>
</dbReference>
<accession>A0AAV1BYY8</accession>
<evidence type="ECO:0000256" key="2">
    <source>
        <dbReference type="ARBA" id="ARBA00004245"/>
    </source>
</evidence>
<dbReference type="PANTHER" id="PTHR19321">
    <property type="entry name" value="PROTEIN REGULATOR OF CYTOKINESIS 1 PRC1-RELATED"/>
    <property type="match status" value="1"/>
</dbReference>
<evidence type="ECO:0000256" key="9">
    <source>
        <dbReference type="SAM" id="Coils"/>
    </source>
</evidence>
<keyword evidence="12" id="KW-1185">Reference proteome</keyword>
<gene>
    <name evidence="11" type="ORF">OLC1_LOCUS927</name>
</gene>
<comment type="similarity">
    <text evidence="3">Belongs to the MAP65/ASE1 family.</text>
</comment>
<evidence type="ECO:0000256" key="1">
    <source>
        <dbReference type="ARBA" id="ARBA00004123"/>
    </source>
</evidence>
<evidence type="ECO:0000256" key="10">
    <source>
        <dbReference type="SAM" id="MobiDB-lite"/>
    </source>
</evidence>
<evidence type="ECO:0000256" key="8">
    <source>
        <dbReference type="ARBA" id="ARBA00023242"/>
    </source>
</evidence>
<keyword evidence="9" id="KW-0175">Coiled coil</keyword>
<evidence type="ECO:0000256" key="3">
    <source>
        <dbReference type="ARBA" id="ARBA00006187"/>
    </source>
</evidence>
<keyword evidence="4" id="KW-0963">Cytoplasm</keyword>
<evidence type="ECO:0000256" key="5">
    <source>
        <dbReference type="ARBA" id="ARBA00022553"/>
    </source>
</evidence>
<dbReference type="GO" id="GO:0005819">
    <property type="term" value="C:spindle"/>
    <property type="evidence" value="ECO:0007669"/>
    <property type="project" value="TreeGrafter"/>
</dbReference>
<organism evidence="11 12">
    <name type="scientific">Oldenlandia corymbosa var. corymbosa</name>
    <dbReference type="NCBI Taxonomy" id="529605"/>
    <lineage>
        <taxon>Eukaryota</taxon>
        <taxon>Viridiplantae</taxon>
        <taxon>Streptophyta</taxon>
        <taxon>Embryophyta</taxon>
        <taxon>Tracheophyta</taxon>
        <taxon>Spermatophyta</taxon>
        <taxon>Magnoliopsida</taxon>
        <taxon>eudicotyledons</taxon>
        <taxon>Gunneridae</taxon>
        <taxon>Pentapetalae</taxon>
        <taxon>asterids</taxon>
        <taxon>lamiids</taxon>
        <taxon>Gentianales</taxon>
        <taxon>Rubiaceae</taxon>
        <taxon>Rubioideae</taxon>
        <taxon>Spermacoceae</taxon>
        <taxon>Hedyotis-Oldenlandia complex</taxon>
        <taxon>Oldenlandia</taxon>
    </lineage>
</organism>
<dbReference type="GO" id="GO:0000911">
    <property type="term" value="P:cytokinesis by cell plate formation"/>
    <property type="evidence" value="ECO:0007669"/>
    <property type="project" value="TreeGrafter"/>
</dbReference>
<keyword evidence="5" id="KW-0597">Phosphoprotein</keyword>
<dbReference type="GO" id="GO:0005634">
    <property type="term" value="C:nucleus"/>
    <property type="evidence" value="ECO:0007669"/>
    <property type="project" value="UniProtKB-SubCell"/>
</dbReference>